<name>A0A8T9INU1_SALET</name>
<dbReference type="EMBL" id="CP093445">
    <property type="protein sequence ID" value="UNO35810.1"/>
    <property type="molecule type" value="Genomic_DNA"/>
</dbReference>
<dbReference type="AlphaFoldDB" id="A0A8T9INU1"/>
<sequence>MMGIGESFVFAISASAYNQLQRSDEWRWVEQARFAQNDALQLTGRPNPTITVTGKIHALFLDGCGVGQLDKLRALGNTGNPQQVVLGTGEVLGFWVITALTDNQSKFLIGGAPKVQDFTLALKYYGESIS</sequence>
<gene>
    <name evidence="1" type="ORF">MOV10_09645</name>
</gene>
<proteinExistence type="predicted"/>
<organism evidence="1">
    <name type="scientific">Salmonella enterica subsp. enterica serovar Abeokuta</name>
    <dbReference type="NCBI Taxonomy" id="2926665"/>
    <lineage>
        <taxon>Bacteria</taxon>
        <taxon>Pseudomonadati</taxon>
        <taxon>Pseudomonadota</taxon>
        <taxon>Gammaproteobacteria</taxon>
        <taxon>Enterobacterales</taxon>
        <taxon>Enterobacteriaceae</taxon>
        <taxon>Salmonella</taxon>
    </lineage>
</organism>
<dbReference type="Pfam" id="PF06995">
    <property type="entry name" value="Phage_P2_GpU"/>
    <property type="match status" value="1"/>
</dbReference>
<dbReference type="InterPro" id="IPR009734">
    <property type="entry name" value="Myoviridae_GpU"/>
</dbReference>
<accession>A0A8T9INU1</accession>
<protein>
    <submittedName>
        <fullName evidence="1">Phage tail protein</fullName>
    </submittedName>
</protein>
<dbReference type="RefSeq" id="WP_162990533.1">
    <property type="nucleotide sequence ID" value="NZ_CP093445.1"/>
</dbReference>
<evidence type="ECO:0000313" key="1">
    <source>
        <dbReference type="EMBL" id="UNO35810.1"/>
    </source>
</evidence>
<reference evidence="1" key="1">
    <citation type="submission" date="2022-03" db="EMBL/GenBank/DDBJ databases">
        <title>Genome Sequence of a New Salmonella enterica Strain (Salmonella Abeokuta) isolated from Poultry Feed in Nigeria.</title>
        <authorList>
            <person name="Fagbamila I."/>
            <person name="Barco L."/>
            <person name="Monorella C."/>
            <person name="Beld M.V.D."/>
            <person name="Mooijman K."/>
            <person name="Hernandez-Segura A."/>
            <person name="Orsini M."/>
            <person name="Ajayi O."/>
            <person name="Ngulukun S."/>
            <person name="Jambalang A.-R."/>
            <person name="Sati N."/>
            <person name="Emmennaa P."/>
            <person name="Ankeli P."/>
            <person name="Muhammad M."/>
        </authorList>
    </citation>
    <scope>NUCLEOTIDE SEQUENCE</scope>
    <source>
        <strain evidence="1">OG19FER4</strain>
    </source>
</reference>